<dbReference type="PANTHER" id="PTHR30590">
    <property type="entry name" value="INNER MEMBRANE PROTEIN"/>
    <property type="match status" value="1"/>
</dbReference>
<reference evidence="3 4" key="1">
    <citation type="submission" date="2014-05" db="EMBL/GenBank/DDBJ databases">
        <title>ATOL: Assembling a taxonomically balanced genome-scale reconstruction of the evolutionary history of the Enterobacteriaceae.</title>
        <authorList>
            <person name="Plunkett G.III."/>
            <person name="Neeno-Eckwall E.C."/>
            <person name="Glasner J.D."/>
            <person name="Perna N.T."/>
        </authorList>
    </citation>
    <scope>NUCLEOTIDE SEQUENCE [LARGE SCALE GENOMIC DNA]</scope>
    <source>
        <strain evidence="3 4">ATCC 33852</strain>
    </source>
</reference>
<dbReference type="AlphaFoldDB" id="A0A085GJA5"/>
<dbReference type="Pfam" id="PF04235">
    <property type="entry name" value="DUF418"/>
    <property type="match status" value="1"/>
</dbReference>
<dbReference type="InterPro" id="IPR007349">
    <property type="entry name" value="DUF418"/>
</dbReference>
<feature type="transmembrane region" description="Helical" evidence="1">
    <location>
        <begin position="21"/>
        <end position="44"/>
    </location>
</feature>
<gene>
    <name evidence="3" type="ORF">GEAM_0983</name>
</gene>
<dbReference type="Proteomes" id="UP000028640">
    <property type="component" value="Unassembled WGS sequence"/>
</dbReference>
<keyword evidence="1" id="KW-1133">Transmembrane helix</keyword>
<comment type="caution">
    <text evidence="3">The sequence shown here is derived from an EMBL/GenBank/DDBJ whole genome shotgun (WGS) entry which is preliminary data.</text>
</comment>
<evidence type="ECO:0000259" key="2">
    <source>
        <dbReference type="Pfam" id="PF04235"/>
    </source>
</evidence>
<feature type="transmembrane region" description="Helical" evidence="1">
    <location>
        <begin position="351"/>
        <end position="375"/>
    </location>
</feature>
<evidence type="ECO:0000313" key="4">
    <source>
        <dbReference type="Proteomes" id="UP000028640"/>
    </source>
</evidence>
<feature type="transmembrane region" description="Helical" evidence="1">
    <location>
        <begin position="123"/>
        <end position="138"/>
    </location>
</feature>
<dbReference type="InterPro" id="IPR052529">
    <property type="entry name" value="Bact_Transport_Assoc"/>
</dbReference>
<feature type="transmembrane region" description="Helical" evidence="1">
    <location>
        <begin position="100"/>
        <end position="117"/>
    </location>
</feature>
<keyword evidence="1" id="KW-0812">Transmembrane</keyword>
<evidence type="ECO:0000256" key="1">
    <source>
        <dbReference type="SAM" id="Phobius"/>
    </source>
</evidence>
<accession>A0A085GJA5</accession>
<evidence type="ECO:0000313" key="3">
    <source>
        <dbReference type="EMBL" id="KFC83800.1"/>
    </source>
</evidence>
<name>A0A085GJA5_EWIA3</name>
<feature type="transmembrane region" description="Helical" evidence="1">
    <location>
        <begin position="328"/>
        <end position="345"/>
    </location>
</feature>
<keyword evidence="4" id="KW-1185">Reference proteome</keyword>
<dbReference type="NCBIfam" id="NF008093">
    <property type="entry name" value="PRK10835.1"/>
    <property type="match status" value="1"/>
</dbReference>
<dbReference type="EMBL" id="JMPJ01000033">
    <property type="protein sequence ID" value="KFC83800.1"/>
    <property type="molecule type" value="Genomic_DNA"/>
</dbReference>
<dbReference type="STRING" id="910964.GEAM_0983"/>
<protein>
    <submittedName>
        <fullName evidence="3">Putative inner membrane protein</fullName>
    </submittedName>
</protein>
<feature type="transmembrane region" description="Helical" evidence="1">
    <location>
        <begin position="150"/>
        <end position="169"/>
    </location>
</feature>
<proteinExistence type="predicted"/>
<feature type="transmembrane region" description="Helical" evidence="1">
    <location>
        <begin position="64"/>
        <end position="93"/>
    </location>
</feature>
<feature type="transmembrane region" description="Helical" evidence="1">
    <location>
        <begin position="291"/>
        <end position="308"/>
    </location>
</feature>
<feature type="transmembrane region" description="Helical" evidence="1">
    <location>
        <begin position="205"/>
        <end position="228"/>
    </location>
</feature>
<sequence>MPPTLQPTLMTKPSGMRPRIATLDFARGIAILGILLLNISAFGLPKAAYLNPAFNGQPSSSDAWTWAVLDLVAQGKFLMMFAILFGGGLYLLLPRGKHWIQARLSLLLLCGLLHAAFFWDGDILLSYGLIGLVCWRLVREGRSSQSLINTGIMLYLIGVAVLLMLGFISNPQPGSFWLPGPAQLQYEQYWKLKGGLEAITNRLDLLSSSLIAIAVQYGWELAGAMLLGAGLMRSGWLRGGYSLRHYRHLAALLLPLSWLIQIPAITMQWQLQWDYRWSGFLLQAPREVGSLIQAVGYLSLCYGFWPLLSRLRLAHWISQIGRMALTNYLLQTLVCTTFFNVFGFYQHFDRLQLVALVPVVWAINLLVTLVWLCYFKQGPMEWIWRKLTVRASGVEEKSLS</sequence>
<dbReference type="eggNOG" id="COG2311">
    <property type="taxonomic scope" value="Bacteria"/>
</dbReference>
<dbReference type="PANTHER" id="PTHR30590:SF2">
    <property type="entry name" value="INNER MEMBRANE PROTEIN"/>
    <property type="match status" value="1"/>
</dbReference>
<feature type="transmembrane region" description="Helical" evidence="1">
    <location>
        <begin position="249"/>
        <end position="271"/>
    </location>
</feature>
<organism evidence="3 4">
    <name type="scientific">Ewingella americana (strain ATCC 33852 / DSM 4580 / CCUG 14506 / JCM 5911 / LMG 7869 / NCTC 12157 / CDC 1468-78)</name>
    <dbReference type="NCBI Taxonomy" id="910964"/>
    <lineage>
        <taxon>Bacteria</taxon>
        <taxon>Pseudomonadati</taxon>
        <taxon>Pseudomonadota</taxon>
        <taxon>Gammaproteobacteria</taxon>
        <taxon>Enterobacterales</taxon>
        <taxon>Yersiniaceae</taxon>
        <taxon>Ewingella</taxon>
    </lineage>
</organism>
<keyword evidence="1" id="KW-0472">Membrane</keyword>
<feature type="domain" description="DUF418" evidence="2">
    <location>
        <begin position="231"/>
        <end position="390"/>
    </location>
</feature>